<reference evidence="1 2" key="1">
    <citation type="submission" date="2007-11" db="EMBL/GenBank/DDBJ databases">
        <title>Draft genome sequence of Bacteroides stercoris(ATCC 43183).</title>
        <authorList>
            <person name="Sudarsanam P."/>
            <person name="Ley R."/>
            <person name="Guruge J."/>
            <person name="Turnbaugh P.J."/>
            <person name="Mahowald M."/>
            <person name="Liep D."/>
            <person name="Gordon J."/>
        </authorList>
    </citation>
    <scope>NUCLEOTIDE SEQUENCE [LARGE SCALE GENOMIC DNA]</scope>
    <source>
        <strain evidence="1 2">ATCC 43183</strain>
    </source>
</reference>
<protein>
    <submittedName>
        <fullName evidence="1">Uncharacterized protein</fullName>
    </submittedName>
</protein>
<gene>
    <name evidence="1" type="ORF">BACSTE_01852</name>
</gene>
<dbReference type="HOGENOM" id="CLU_3266001_0_0_10"/>
<sequence>MMKKVITEERSFEKMFPLPARDMPTISKRTIMANLYPPYYK</sequence>
<dbReference type="EMBL" id="ABFZ02000019">
    <property type="protein sequence ID" value="EDS15351.1"/>
    <property type="molecule type" value="Genomic_DNA"/>
</dbReference>
<reference evidence="1 2" key="2">
    <citation type="submission" date="2007-11" db="EMBL/GenBank/DDBJ databases">
        <authorList>
            <person name="Fulton L."/>
            <person name="Clifton S."/>
            <person name="Fulton B."/>
            <person name="Xu J."/>
            <person name="Minx P."/>
            <person name="Pepin K.H."/>
            <person name="Johnson M."/>
            <person name="Thiruvilangam P."/>
            <person name="Bhonagiri V."/>
            <person name="Nash W.E."/>
            <person name="Mardis E.R."/>
            <person name="Wilson R.K."/>
        </authorList>
    </citation>
    <scope>NUCLEOTIDE SEQUENCE [LARGE SCALE GENOMIC DNA]</scope>
    <source>
        <strain evidence="1 2">ATCC 43183</strain>
    </source>
</reference>
<dbReference type="AlphaFoldDB" id="B0NR52"/>
<accession>B0NR52</accession>
<organism evidence="1 2">
    <name type="scientific">Bacteroides stercoris ATCC 43183</name>
    <dbReference type="NCBI Taxonomy" id="449673"/>
    <lineage>
        <taxon>Bacteria</taxon>
        <taxon>Pseudomonadati</taxon>
        <taxon>Bacteroidota</taxon>
        <taxon>Bacteroidia</taxon>
        <taxon>Bacteroidales</taxon>
        <taxon>Bacteroidaceae</taxon>
        <taxon>Bacteroides</taxon>
    </lineage>
</organism>
<evidence type="ECO:0000313" key="2">
    <source>
        <dbReference type="Proteomes" id="UP000004713"/>
    </source>
</evidence>
<name>B0NR52_BACSE</name>
<evidence type="ECO:0000313" key="1">
    <source>
        <dbReference type="EMBL" id="EDS15351.1"/>
    </source>
</evidence>
<comment type="caution">
    <text evidence="1">The sequence shown here is derived from an EMBL/GenBank/DDBJ whole genome shotgun (WGS) entry which is preliminary data.</text>
</comment>
<proteinExistence type="predicted"/>
<dbReference type="Proteomes" id="UP000004713">
    <property type="component" value="Unassembled WGS sequence"/>
</dbReference>